<keyword evidence="4" id="KW-1185">Reference proteome</keyword>
<evidence type="ECO:0000313" key="3">
    <source>
        <dbReference type="EMBL" id="BAI69372.1"/>
    </source>
</evidence>
<dbReference type="EMBL" id="AP011112">
    <property type="protein sequence ID" value="BAI69372.1"/>
    <property type="molecule type" value="Genomic_DNA"/>
</dbReference>
<dbReference type="AlphaFoldDB" id="D3DHS0"/>
<dbReference type="KEGG" id="hte:Hydth_0911"/>
<gene>
    <name evidence="3" type="ordered locus">HTH_0913</name>
</gene>
<feature type="coiled-coil region" evidence="1">
    <location>
        <begin position="66"/>
        <end position="114"/>
    </location>
</feature>
<dbReference type="RefSeq" id="WP_012963552.1">
    <property type="nucleotide sequence ID" value="NC_013799.1"/>
</dbReference>
<keyword evidence="1" id="KW-0175">Coiled coil</keyword>
<accession>D3DHS0</accession>
<name>D3DHS0_HYDTT</name>
<organism evidence="3 4">
    <name type="scientific">Hydrogenobacter thermophilus (strain DSM 6534 / IAM 12695 / TK-6)</name>
    <dbReference type="NCBI Taxonomy" id="608538"/>
    <lineage>
        <taxon>Bacteria</taxon>
        <taxon>Pseudomonadati</taxon>
        <taxon>Aquificota</taxon>
        <taxon>Aquificia</taxon>
        <taxon>Aquificales</taxon>
        <taxon>Aquificaceae</taxon>
        <taxon>Hydrogenobacter</taxon>
    </lineage>
</organism>
<proteinExistence type="predicted"/>
<feature type="region of interest" description="Disordered" evidence="2">
    <location>
        <begin position="1"/>
        <end position="34"/>
    </location>
</feature>
<reference evidence="3 4" key="1">
    <citation type="journal article" date="2010" name="J. Bacteriol.">
        <title>Complete genome sequence of the thermophilic, obligately chemolithoautotrophic hydrogen-oxidizing bacterium Hydrogenobacter thermophilus TK-6.</title>
        <authorList>
            <person name="Arai H."/>
            <person name="Kanbe H."/>
            <person name="Ishii M."/>
            <person name="Igarashi Y."/>
        </authorList>
    </citation>
    <scope>NUCLEOTIDE SEQUENCE [LARGE SCALE GENOMIC DNA]</scope>
    <source>
        <strain evidence="4">DSM 6534 / IAM 12695 / TK-6</strain>
    </source>
</reference>
<feature type="region of interest" description="Disordered" evidence="2">
    <location>
        <begin position="165"/>
        <end position="187"/>
    </location>
</feature>
<protein>
    <submittedName>
        <fullName evidence="3">Uncharacterized protein</fullName>
    </submittedName>
</protein>
<sequence>MEERQEQKQQEQPQTQQTQTQQTQTQKQQEQKAETVNVEELVKKHLDEQAKYLGFESWDDMQAQLLEQKGKLYEALEQERKKAKEIEKQYKEQLKQLQKEKEELLIEYQVKSKLADKAIDADKALKLLKAEKKIEIKDGKVLIDGEDVDTAIEKFLNENPFLVRAVSGSGSPHTTEKTEPQSPEERLKQALKKLLGGA</sequence>
<evidence type="ECO:0000313" key="4">
    <source>
        <dbReference type="Proteomes" id="UP000002574"/>
    </source>
</evidence>
<dbReference type="Proteomes" id="UP000002574">
    <property type="component" value="Chromosome"/>
</dbReference>
<feature type="compositionally biased region" description="Basic and acidic residues" evidence="2">
    <location>
        <begin position="174"/>
        <end position="187"/>
    </location>
</feature>
<dbReference type="KEGG" id="hth:HTH_0913"/>
<dbReference type="STRING" id="608538.HTH_0913"/>
<evidence type="ECO:0000256" key="1">
    <source>
        <dbReference type="SAM" id="Coils"/>
    </source>
</evidence>
<evidence type="ECO:0000256" key="2">
    <source>
        <dbReference type="SAM" id="MobiDB-lite"/>
    </source>
</evidence>
<feature type="compositionally biased region" description="Low complexity" evidence="2">
    <location>
        <begin position="10"/>
        <end position="28"/>
    </location>
</feature>